<comment type="catalytic activity">
    <reaction evidence="7">
        <text>1D-myo-inositol 1,3,4,5,6-pentakisphosphate + ATP = 1D-myo-inositol hexakisphosphate + ADP + H(+)</text>
        <dbReference type="Rhea" id="RHEA:20313"/>
        <dbReference type="ChEBI" id="CHEBI:15378"/>
        <dbReference type="ChEBI" id="CHEBI:30616"/>
        <dbReference type="ChEBI" id="CHEBI:57733"/>
        <dbReference type="ChEBI" id="CHEBI:58130"/>
        <dbReference type="ChEBI" id="CHEBI:456216"/>
        <dbReference type="EC" id="2.7.1.158"/>
    </reaction>
</comment>
<name>A0A7R9QI03_9ACAR</name>
<keyword evidence="6 7" id="KW-0067">ATP-binding</keyword>
<gene>
    <name evidence="8" type="ORF">OSB1V03_LOCUS20987</name>
</gene>
<comment type="domain">
    <text evidence="7">The EXKPK motif is conserved in inositol-pentakisphosphate 2-kinases of both family 1 and 2.</text>
</comment>
<dbReference type="GO" id="GO:0032958">
    <property type="term" value="P:inositol phosphate biosynthetic process"/>
    <property type="evidence" value="ECO:0007669"/>
    <property type="project" value="TreeGrafter"/>
</dbReference>
<dbReference type="GO" id="GO:0005634">
    <property type="term" value="C:nucleus"/>
    <property type="evidence" value="ECO:0007669"/>
    <property type="project" value="TreeGrafter"/>
</dbReference>
<dbReference type="InterPro" id="IPR009286">
    <property type="entry name" value="Ins_P5_2-kin"/>
</dbReference>
<dbReference type="InterPro" id="IPR043001">
    <property type="entry name" value="IP5_2-K_N_lobe"/>
</dbReference>
<proteinExistence type="inferred from homology"/>
<comment type="function">
    <text evidence="7">Phosphorylates Ins(1,3,4,5,6)P5 at position 2 to form Ins(1,2,3,4,5,6)P6 (InsP6 or phytate).</text>
</comment>
<dbReference type="EC" id="2.7.1.158" evidence="2 7"/>
<sequence length="235" mass="26867">MLIQSTVRLDFEAADDLQYRGEGNSALVVSLGRDVLRFFKHAPEDGQQSCEESFQRIQRHIHFVETVVRHVISPDFYSTPRIALLSRKQMKTIAKLIGDKRPSFRLSKGIQCADSACAQTAALLLPDYCCLPQHLRDFRTEGPIVCIEVKPKRGFLPKEALLSHEFKVKSRVSRYCLSQFLKLQKGSIQRRSAYCPLDLFSGCPQRTQTALRALIRDPQNNFRVFRDSHHVFGDS</sequence>
<accession>A0A7R9QI03</accession>
<comment type="similarity">
    <text evidence="1">Belongs to the IPK1 type 2 family.</text>
</comment>
<protein>
    <recommendedName>
        <fullName evidence="2 7">Inositol-pentakisphosphate 2-kinase</fullName>
        <ecNumber evidence="2 7">2.7.1.158</ecNumber>
    </recommendedName>
</protein>
<evidence type="ECO:0000256" key="4">
    <source>
        <dbReference type="ARBA" id="ARBA00022741"/>
    </source>
</evidence>
<dbReference type="Gene3D" id="3.30.200.110">
    <property type="entry name" value="Inositol-pentakisphosphate 2-kinase, N-lobe"/>
    <property type="match status" value="1"/>
</dbReference>
<evidence type="ECO:0000256" key="5">
    <source>
        <dbReference type="ARBA" id="ARBA00022777"/>
    </source>
</evidence>
<dbReference type="AlphaFoldDB" id="A0A7R9QI03"/>
<evidence type="ECO:0000256" key="3">
    <source>
        <dbReference type="ARBA" id="ARBA00022679"/>
    </source>
</evidence>
<keyword evidence="4 7" id="KW-0547">Nucleotide-binding</keyword>
<feature type="non-terminal residue" evidence="8">
    <location>
        <position position="235"/>
    </location>
</feature>
<dbReference type="EMBL" id="OC891479">
    <property type="protein sequence ID" value="CAD7646461.1"/>
    <property type="molecule type" value="Genomic_DNA"/>
</dbReference>
<keyword evidence="9" id="KW-1185">Reference proteome</keyword>
<reference evidence="8" key="1">
    <citation type="submission" date="2020-11" db="EMBL/GenBank/DDBJ databases">
        <authorList>
            <person name="Tran Van P."/>
        </authorList>
    </citation>
    <scope>NUCLEOTIDE SEQUENCE</scope>
</reference>
<dbReference type="Proteomes" id="UP000759131">
    <property type="component" value="Unassembled WGS sequence"/>
</dbReference>
<dbReference type="GO" id="GO:0005524">
    <property type="term" value="F:ATP binding"/>
    <property type="evidence" value="ECO:0007669"/>
    <property type="project" value="UniProtKB-KW"/>
</dbReference>
<organism evidence="8">
    <name type="scientific">Medioppia subpectinata</name>
    <dbReference type="NCBI Taxonomy" id="1979941"/>
    <lineage>
        <taxon>Eukaryota</taxon>
        <taxon>Metazoa</taxon>
        <taxon>Ecdysozoa</taxon>
        <taxon>Arthropoda</taxon>
        <taxon>Chelicerata</taxon>
        <taxon>Arachnida</taxon>
        <taxon>Acari</taxon>
        <taxon>Acariformes</taxon>
        <taxon>Sarcoptiformes</taxon>
        <taxon>Oribatida</taxon>
        <taxon>Brachypylina</taxon>
        <taxon>Oppioidea</taxon>
        <taxon>Oppiidae</taxon>
        <taxon>Medioppia</taxon>
    </lineage>
</organism>
<dbReference type="GO" id="GO:0035299">
    <property type="term" value="F:inositol-1,3,4,5,6-pentakisphosphate 2-kinase activity"/>
    <property type="evidence" value="ECO:0007669"/>
    <property type="project" value="UniProtKB-EC"/>
</dbReference>
<dbReference type="PANTHER" id="PTHR14456">
    <property type="entry name" value="INOSITOL POLYPHOSPHATE KINASE 1"/>
    <property type="match status" value="1"/>
</dbReference>
<dbReference type="Pfam" id="PF06090">
    <property type="entry name" value="Ins_P5_2-kin"/>
    <property type="match status" value="1"/>
</dbReference>
<evidence type="ECO:0000313" key="8">
    <source>
        <dbReference type="EMBL" id="CAD7646461.1"/>
    </source>
</evidence>
<evidence type="ECO:0000256" key="2">
    <source>
        <dbReference type="ARBA" id="ARBA00012023"/>
    </source>
</evidence>
<dbReference type="EMBL" id="CAJPIZ010036904">
    <property type="protein sequence ID" value="CAG2121041.1"/>
    <property type="molecule type" value="Genomic_DNA"/>
</dbReference>
<evidence type="ECO:0000313" key="9">
    <source>
        <dbReference type="Proteomes" id="UP000759131"/>
    </source>
</evidence>
<evidence type="ECO:0000256" key="7">
    <source>
        <dbReference type="RuleBase" id="RU364126"/>
    </source>
</evidence>
<keyword evidence="3 7" id="KW-0808">Transferase</keyword>
<evidence type="ECO:0000256" key="6">
    <source>
        <dbReference type="ARBA" id="ARBA00022840"/>
    </source>
</evidence>
<evidence type="ECO:0000256" key="1">
    <source>
        <dbReference type="ARBA" id="ARBA00007229"/>
    </source>
</evidence>
<dbReference type="PANTHER" id="PTHR14456:SF2">
    <property type="entry name" value="INOSITOL-PENTAKISPHOSPHATE 2-KINASE"/>
    <property type="match status" value="1"/>
</dbReference>
<dbReference type="OrthoDB" id="272370at2759"/>
<keyword evidence="5 7" id="KW-0418">Kinase</keyword>